<keyword evidence="3" id="KW-0732">Signal</keyword>
<feature type="chain" id="PRO_5002102477" evidence="3">
    <location>
        <begin position="20"/>
        <end position="202"/>
    </location>
</feature>
<dbReference type="PANTHER" id="PTHR20914:SF9">
    <property type="entry name" value="COILED, ISOFORM A"/>
    <property type="match status" value="1"/>
</dbReference>
<feature type="domain" description="UPAR/Ly6" evidence="4">
    <location>
        <begin position="21"/>
        <end position="105"/>
    </location>
</feature>
<dbReference type="SUPFAM" id="SSF57302">
    <property type="entry name" value="Snake toxin-like"/>
    <property type="match status" value="2"/>
</dbReference>
<dbReference type="InterPro" id="IPR050918">
    <property type="entry name" value="CNF-like_PLA2_Inhibitor"/>
</dbReference>
<evidence type="ECO:0000313" key="5">
    <source>
        <dbReference type="EMBL" id="AJF36140.1"/>
    </source>
</evidence>
<dbReference type="InterPro" id="IPR016054">
    <property type="entry name" value="LY6_UPA_recep-like"/>
</dbReference>
<organism evidence="5">
    <name type="scientific">Lissotriton helveticus</name>
    <name type="common">palmate newt</name>
    <dbReference type="NCBI Taxonomy" id="256425"/>
    <lineage>
        <taxon>Eukaryota</taxon>
        <taxon>Metazoa</taxon>
        <taxon>Chordata</taxon>
        <taxon>Craniata</taxon>
        <taxon>Vertebrata</taxon>
        <taxon>Euteleostomi</taxon>
        <taxon>Amphibia</taxon>
        <taxon>Batrachia</taxon>
        <taxon>Caudata</taxon>
        <taxon>Salamandroidea</taxon>
        <taxon>Salamandridae</taxon>
        <taxon>Pleurodelinae</taxon>
        <taxon>Lissotriton</taxon>
    </lineage>
</organism>
<sequence length="202" mass="21318">MRAILAAVVMFQVLITGDCLFCEQCFALHTSSCSGIMTQCPPDVTHCVAGLENDTMGGGDLILTVFKDCLDPSQKATCGREFSIKTSMSSYWGSRTCCDSDFCNAGDVQVPPSDNTPNGYICEGCTGDQSAEPCTAPGLAQCTGKQNTCGAFSGTISFPGEAVRSYRAKGCVTQDFCKLGIFNLAASQPYDFVLKCAPALKA</sequence>
<dbReference type="Pfam" id="PF00021">
    <property type="entry name" value="UPAR_LY6"/>
    <property type="match status" value="2"/>
</dbReference>
<evidence type="ECO:0000256" key="1">
    <source>
        <dbReference type="ARBA" id="ARBA00004613"/>
    </source>
</evidence>
<dbReference type="AlphaFoldDB" id="A0A0B5GR37"/>
<dbReference type="InterPro" id="IPR045860">
    <property type="entry name" value="Snake_toxin-like_sf"/>
</dbReference>
<proteinExistence type="evidence at transcript level"/>
<name>A0A0B5GR37_9SALA</name>
<keyword evidence="2" id="KW-0964">Secreted</keyword>
<dbReference type="GO" id="GO:0005576">
    <property type="term" value="C:extracellular region"/>
    <property type="evidence" value="ECO:0007669"/>
    <property type="project" value="UniProtKB-SubCell"/>
</dbReference>
<evidence type="ECO:0000256" key="3">
    <source>
        <dbReference type="SAM" id="SignalP"/>
    </source>
</evidence>
<feature type="domain" description="UPAR/Ly6" evidence="4">
    <location>
        <begin position="120"/>
        <end position="180"/>
    </location>
</feature>
<dbReference type="EMBL" id="KJ402334">
    <property type="protein sequence ID" value="AJF36140.1"/>
    <property type="molecule type" value="mRNA"/>
</dbReference>
<dbReference type="PANTHER" id="PTHR20914">
    <property type="entry name" value="LY6/PLAUR DOMAIN-CONTAINING PROTEIN 8"/>
    <property type="match status" value="1"/>
</dbReference>
<reference evidence="5" key="1">
    <citation type="journal article" date="2014" name="PeerJ">
        <title>Ancient pheromone blend as an alternative for copulation in internally fertilizing salamanders.</title>
        <authorList>
            <person name="Van Bocxlaer I."/>
            <person name="Treer D."/>
            <person name="Maex M."/>
            <person name="Vandebergh W."/>
            <person name="Janssenswillen S."/>
            <person name="Stegen G."/>
            <person name="Kok P."/>
            <person name="Willaert B."/>
            <person name="Matthijs S."/>
            <person name="Martens E."/>
            <person name="Mortier A."/>
            <person name="de Greve H."/>
            <person name="Proost P."/>
            <person name="Bossuyt F."/>
        </authorList>
    </citation>
    <scope>NUCLEOTIDE SEQUENCE</scope>
    <source>
        <tissue evidence="5">Abdominal gland</tissue>
    </source>
</reference>
<protein>
    <submittedName>
        <fullName evidence="5">Sodefrin-like factor 9</fullName>
    </submittedName>
</protein>
<accession>A0A0B5GR37</accession>
<evidence type="ECO:0000259" key="4">
    <source>
        <dbReference type="Pfam" id="PF00021"/>
    </source>
</evidence>
<dbReference type="Gene3D" id="2.10.60.10">
    <property type="entry name" value="CD59"/>
    <property type="match status" value="2"/>
</dbReference>
<comment type="subcellular location">
    <subcellularLocation>
        <location evidence="1">Secreted</location>
    </subcellularLocation>
</comment>
<feature type="signal peptide" evidence="3">
    <location>
        <begin position="1"/>
        <end position="19"/>
    </location>
</feature>
<evidence type="ECO:0000256" key="2">
    <source>
        <dbReference type="ARBA" id="ARBA00022525"/>
    </source>
</evidence>